<feature type="transmembrane region" description="Helical" evidence="1">
    <location>
        <begin position="124"/>
        <end position="147"/>
    </location>
</feature>
<dbReference type="Proteomes" id="UP000327000">
    <property type="component" value="Unassembled WGS sequence"/>
</dbReference>
<comment type="caution">
    <text evidence="2">The sequence shown here is derived from an EMBL/GenBank/DDBJ whole genome shotgun (WGS) entry which is preliminary data.</text>
</comment>
<dbReference type="InterPro" id="IPR046862">
    <property type="entry name" value="Rhomboid_2"/>
</dbReference>
<keyword evidence="1" id="KW-0812">Transmembrane</keyword>
<keyword evidence="1" id="KW-1133">Transmembrane helix</keyword>
<keyword evidence="1" id="KW-0472">Membrane</keyword>
<proteinExistence type="predicted"/>
<dbReference type="OrthoDB" id="4827451at2"/>
<dbReference type="RefSeq" id="WP_152263100.1">
    <property type="nucleotide sequence ID" value="NZ_VOKX01000014.1"/>
</dbReference>
<keyword evidence="3" id="KW-1185">Reference proteome</keyword>
<evidence type="ECO:0008006" key="4">
    <source>
        <dbReference type="Google" id="ProtNLM"/>
    </source>
</evidence>
<dbReference type="AlphaFoldDB" id="A0A5N5WCT6"/>
<evidence type="ECO:0000313" key="2">
    <source>
        <dbReference type="EMBL" id="KAB7848516.1"/>
    </source>
</evidence>
<sequence length="241" mass="26501">MERDEPEATGSGQRSVRVRVRRYGRGVVQARDLVRSWVRSAPGTHIWLLVIGVTSLVIAAASEGLETFLLHRTSSNIHELNKHPLQSLLISGFWIEKPSSFLFYAVLFELVHANVERWAGTWRWLLTVGVAHIAATLISQEVLLVAIEHHAAPRAMRHVVDIGVSYGLAAAAGLLTYRIPRPWRWGWLVALVLFFATPLVAGGTFTDVGHAVAVSVGLGCGPLVRGRLRRAVPPSRPFSDS</sequence>
<name>A0A5N5WCT6_STRMB</name>
<accession>A0A5N5WCT6</accession>
<organism evidence="2 3">
    <name type="scientific">Streptomyces mobaraensis</name>
    <name type="common">Streptoverticillium mobaraense</name>
    <dbReference type="NCBI Taxonomy" id="35621"/>
    <lineage>
        <taxon>Bacteria</taxon>
        <taxon>Bacillati</taxon>
        <taxon>Actinomycetota</taxon>
        <taxon>Actinomycetes</taxon>
        <taxon>Kitasatosporales</taxon>
        <taxon>Streptomycetaceae</taxon>
        <taxon>Streptomyces</taxon>
    </lineage>
</organism>
<feature type="transmembrane region" description="Helical" evidence="1">
    <location>
        <begin position="185"/>
        <end position="205"/>
    </location>
</feature>
<protein>
    <recommendedName>
        <fullName evidence="4">Rhomboid family intramembrane serine protease</fullName>
    </recommendedName>
</protein>
<feature type="transmembrane region" description="Helical" evidence="1">
    <location>
        <begin position="46"/>
        <end position="65"/>
    </location>
</feature>
<dbReference type="Pfam" id="PF20401">
    <property type="entry name" value="Rhomboid_2"/>
    <property type="match status" value="1"/>
</dbReference>
<dbReference type="EMBL" id="VOKX01000014">
    <property type="protein sequence ID" value="KAB7848516.1"/>
    <property type="molecule type" value="Genomic_DNA"/>
</dbReference>
<evidence type="ECO:0000256" key="1">
    <source>
        <dbReference type="SAM" id="Phobius"/>
    </source>
</evidence>
<reference evidence="2 3" key="1">
    <citation type="journal article" date="2019" name="Microb. Cell Fact.">
        <title>Exploring novel herbicidin analogues by transcriptional regulator overexpression and MS/MS molecular networking.</title>
        <authorList>
            <person name="Shi Y."/>
            <person name="Gu R."/>
            <person name="Li Y."/>
            <person name="Wang X."/>
            <person name="Ren W."/>
            <person name="Li X."/>
            <person name="Wang L."/>
            <person name="Xie Y."/>
            <person name="Hong B."/>
        </authorList>
    </citation>
    <scope>NUCLEOTIDE SEQUENCE [LARGE SCALE GENOMIC DNA]</scope>
    <source>
        <strain evidence="2 3">US-43</strain>
    </source>
</reference>
<gene>
    <name evidence="2" type="ORF">FRZ00_09490</name>
</gene>
<evidence type="ECO:0000313" key="3">
    <source>
        <dbReference type="Proteomes" id="UP000327000"/>
    </source>
</evidence>
<feature type="transmembrane region" description="Helical" evidence="1">
    <location>
        <begin position="159"/>
        <end position="179"/>
    </location>
</feature>